<dbReference type="EMBL" id="JANPWB010000005">
    <property type="protein sequence ID" value="KAJ1187788.1"/>
    <property type="molecule type" value="Genomic_DNA"/>
</dbReference>
<keyword evidence="2" id="KW-1185">Reference proteome</keyword>
<name>A0AAV7UFJ3_PLEWA</name>
<accession>A0AAV7UFJ3</accession>
<reference evidence="1" key="1">
    <citation type="journal article" date="2022" name="bioRxiv">
        <title>Sequencing and chromosome-scale assembly of the giantPleurodeles waltlgenome.</title>
        <authorList>
            <person name="Brown T."/>
            <person name="Elewa A."/>
            <person name="Iarovenko S."/>
            <person name="Subramanian E."/>
            <person name="Araus A.J."/>
            <person name="Petzold A."/>
            <person name="Susuki M."/>
            <person name="Suzuki K.-i.T."/>
            <person name="Hayashi T."/>
            <person name="Toyoda A."/>
            <person name="Oliveira C."/>
            <person name="Osipova E."/>
            <person name="Leigh N.D."/>
            <person name="Simon A."/>
            <person name="Yun M.H."/>
        </authorList>
    </citation>
    <scope>NUCLEOTIDE SEQUENCE</scope>
    <source>
        <strain evidence="1">20211129_DDA</strain>
        <tissue evidence="1">Liver</tissue>
    </source>
</reference>
<dbReference type="AlphaFoldDB" id="A0AAV7UFJ3"/>
<organism evidence="1 2">
    <name type="scientific">Pleurodeles waltl</name>
    <name type="common">Iberian ribbed newt</name>
    <dbReference type="NCBI Taxonomy" id="8319"/>
    <lineage>
        <taxon>Eukaryota</taxon>
        <taxon>Metazoa</taxon>
        <taxon>Chordata</taxon>
        <taxon>Craniata</taxon>
        <taxon>Vertebrata</taxon>
        <taxon>Euteleostomi</taxon>
        <taxon>Amphibia</taxon>
        <taxon>Batrachia</taxon>
        <taxon>Caudata</taxon>
        <taxon>Salamandroidea</taxon>
        <taxon>Salamandridae</taxon>
        <taxon>Pleurodelinae</taxon>
        <taxon>Pleurodeles</taxon>
    </lineage>
</organism>
<sequence>MGPSKGQAIMEWAQIATDVEQHVMSPSQSSVVEKLDVEPQDLDLALVDTLLGRFPPRGVPFSSSNEACGQFFSPSCLPHVCLQRLFLSQRRDRAAQGHAVDPAAVASCSALGSRVVPAMHI</sequence>
<gene>
    <name evidence="1" type="ORF">NDU88_004558</name>
</gene>
<evidence type="ECO:0000313" key="1">
    <source>
        <dbReference type="EMBL" id="KAJ1187788.1"/>
    </source>
</evidence>
<comment type="caution">
    <text evidence="1">The sequence shown here is derived from an EMBL/GenBank/DDBJ whole genome shotgun (WGS) entry which is preliminary data.</text>
</comment>
<evidence type="ECO:0000313" key="2">
    <source>
        <dbReference type="Proteomes" id="UP001066276"/>
    </source>
</evidence>
<protein>
    <submittedName>
        <fullName evidence="1">Uncharacterized protein</fullName>
    </submittedName>
</protein>
<proteinExistence type="predicted"/>
<dbReference type="Proteomes" id="UP001066276">
    <property type="component" value="Chromosome 3_1"/>
</dbReference>